<gene>
    <name evidence="1" type="ORF">EHSB41UT_02518</name>
</gene>
<keyword evidence="2" id="KW-1185">Reference proteome</keyword>
<dbReference type="RefSeq" id="WP_087110373.1">
    <property type="nucleotide sequence ID" value="NZ_CBCSCN010000003.1"/>
</dbReference>
<dbReference type="Gene3D" id="1.20.1260.10">
    <property type="match status" value="1"/>
</dbReference>
<reference evidence="1 2" key="1">
    <citation type="submission" date="2017-03" db="EMBL/GenBank/DDBJ databases">
        <authorList>
            <person name="Afonso C.L."/>
            <person name="Miller P.J."/>
            <person name="Scott M.A."/>
            <person name="Spackman E."/>
            <person name="Goraichik I."/>
            <person name="Dimitrov K.M."/>
            <person name="Suarez D.L."/>
            <person name="Swayne D.E."/>
        </authorList>
    </citation>
    <scope>NUCLEOTIDE SEQUENCE [LARGE SCALE GENOMIC DNA]</scope>
    <source>
        <strain evidence="1">SB41UT1</strain>
    </source>
</reference>
<protein>
    <submittedName>
        <fullName evidence="1">tRNA-(MS[2]IO[6]A)-hydroxylase (MiaE)</fullName>
    </submittedName>
</protein>
<dbReference type="Pfam" id="PF06175">
    <property type="entry name" value="MiaE"/>
    <property type="match status" value="1"/>
</dbReference>
<dbReference type="PIRSF" id="PIRSF020736">
    <property type="entry name" value="MiaE"/>
    <property type="match status" value="1"/>
</dbReference>
<dbReference type="InterPro" id="IPR009078">
    <property type="entry name" value="Ferritin-like_SF"/>
</dbReference>
<dbReference type="InterPro" id="IPR010386">
    <property type="entry name" value="tRNA-Hydrxlase_MiaE"/>
</dbReference>
<dbReference type="InterPro" id="IPR012347">
    <property type="entry name" value="Ferritin-like"/>
</dbReference>
<evidence type="ECO:0000313" key="1">
    <source>
        <dbReference type="EMBL" id="SMA47711.1"/>
    </source>
</evidence>
<dbReference type="GO" id="GO:0006400">
    <property type="term" value="P:tRNA modification"/>
    <property type="evidence" value="ECO:0007669"/>
    <property type="project" value="InterPro"/>
</dbReference>
<dbReference type="SUPFAM" id="SSF47240">
    <property type="entry name" value="Ferritin-like"/>
    <property type="match status" value="1"/>
</dbReference>
<dbReference type="GO" id="GO:0045301">
    <property type="term" value="F:tRNA 2-(methylsulfanyl)-N(6)-isopentenyladenosine(37) hydroxylase activity"/>
    <property type="evidence" value="ECO:0007669"/>
    <property type="project" value="InterPro"/>
</dbReference>
<dbReference type="CDD" id="cd07910">
    <property type="entry name" value="MiaE"/>
    <property type="match status" value="1"/>
</dbReference>
<dbReference type="PANTHER" id="PTHR42637">
    <property type="entry name" value="TRNA-(MS[2]IO[6]A)-HYDROXYLASE"/>
    <property type="match status" value="1"/>
</dbReference>
<dbReference type="AlphaFoldDB" id="A0A1X7AMV3"/>
<accession>A0A1X7AMV3</accession>
<dbReference type="Proteomes" id="UP000196573">
    <property type="component" value="Unassembled WGS sequence"/>
</dbReference>
<dbReference type="EMBL" id="FWPT01000005">
    <property type="protein sequence ID" value="SMA47711.1"/>
    <property type="molecule type" value="Genomic_DNA"/>
</dbReference>
<name>A0A1X7AMV3_9GAMM</name>
<dbReference type="OrthoDB" id="9802518at2"/>
<organism evidence="1 2">
    <name type="scientific">Parendozoicomonas haliclonae</name>
    <dbReference type="NCBI Taxonomy" id="1960125"/>
    <lineage>
        <taxon>Bacteria</taxon>
        <taxon>Pseudomonadati</taxon>
        <taxon>Pseudomonadota</taxon>
        <taxon>Gammaproteobacteria</taxon>
        <taxon>Oceanospirillales</taxon>
        <taxon>Endozoicomonadaceae</taxon>
        <taxon>Parendozoicomonas</taxon>
    </lineage>
</organism>
<dbReference type="PANTHER" id="PTHR42637:SF1">
    <property type="entry name" value="TRNA 2-(METHYLSULFANYL)-N(6)-ISOPENTENYLADENOSINE(37) HYDROXYLASE"/>
    <property type="match status" value="1"/>
</dbReference>
<sequence length="209" mass="23778">MSGQNWQLPERDQFLLCATPDAWLAQAVENLDTLLIDHANCEKKAAATAINLMFRYTGHLDLQNKMSRLAREELVHYEQVLRLLKKRGIAYEPLSASRYASRMRANVRTHEPERMIDTLVVGAFIEARSCERFEAIAPLLDEELQKFYLGLLKSEARHFQDYLTLARNVAGYDVADRIAVFAEADRAAVEDPDEEFRFHSGCPASTLGC</sequence>
<evidence type="ECO:0000313" key="2">
    <source>
        <dbReference type="Proteomes" id="UP000196573"/>
    </source>
</evidence>
<proteinExistence type="predicted"/>